<proteinExistence type="predicted"/>
<keyword evidence="2" id="KW-1185">Reference proteome</keyword>
<sequence length="122" mass="13763">MSEEIGDDDPIPLSKACRVFLGGHLTKSSLRTEHRKGNLEIIRIANKDFVTRNGIKRMIEKCTDKGPEPREMRKTTPPAPQMTAQEAVKLKLRLLREKCDAEAASKRAAKAAQRAKLRLKEK</sequence>
<evidence type="ECO:0000313" key="1">
    <source>
        <dbReference type="EMBL" id="SCB43372.1"/>
    </source>
</evidence>
<dbReference type="AlphaFoldDB" id="A0A1C3WTK0"/>
<evidence type="ECO:0000313" key="2">
    <source>
        <dbReference type="Proteomes" id="UP000199435"/>
    </source>
</evidence>
<reference evidence="2" key="1">
    <citation type="submission" date="2016-08" db="EMBL/GenBank/DDBJ databases">
        <authorList>
            <person name="Varghese N."/>
            <person name="Submissions Spin"/>
        </authorList>
    </citation>
    <scope>NUCLEOTIDE SEQUENCE [LARGE SCALE GENOMIC DNA]</scope>
    <source>
        <strain evidence="2">HAMBI 2971</strain>
    </source>
</reference>
<name>A0A1C3WTK0_9HYPH</name>
<accession>A0A1C3WTK0</accession>
<dbReference type="Proteomes" id="UP000199435">
    <property type="component" value="Unassembled WGS sequence"/>
</dbReference>
<protein>
    <submittedName>
        <fullName evidence="1">Uncharacterized protein</fullName>
    </submittedName>
</protein>
<dbReference type="RefSeq" id="WP_245298137.1">
    <property type="nucleotide sequence ID" value="NZ_FMAH01000040.1"/>
</dbReference>
<dbReference type="STRING" id="411945.GA0061102_10408"/>
<organism evidence="1 2">
    <name type="scientific">Rhizobium miluonense</name>
    <dbReference type="NCBI Taxonomy" id="411945"/>
    <lineage>
        <taxon>Bacteria</taxon>
        <taxon>Pseudomonadati</taxon>
        <taxon>Pseudomonadota</taxon>
        <taxon>Alphaproteobacteria</taxon>
        <taxon>Hyphomicrobiales</taxon>
        <taxon>Rhizobiaceae</taxon>
        <taxon>Rhizobium/Agrobacterium group</taxon>
        <taxon>Rhizobium</taxon>
    </lineage>
</organism>
<gene>
    <name evidence="1" type="ORF">GA0061102_10408</name>
</gene>
<dbReference type="EMBL" id="FMAH01000040">
    <property type="protein sequence ID" value="SCB43372.1"/>
    <property type="molecule type" value="Genomic_DNA"/>
</dbReference>